<feature type="region of interest" description="Disordered" evidence="4">
    <location>
        <begin position="728"/>
        <end position="747"/>
    </location>
</feature>
<name>A0ABS1SFV6_9MICO</name>
<keyword evidence="2" id="KW-0418">Kinase</keyword>
<feature type="transmembrane region" description="Helical" evidence="5">
    <location>
        <begin position="81"/>
        <end position="101"/>
    </location>
</feature>
<dbReference type="SUPFAM" id="SSF55874">
    <property type="entry name" value="ATPase domain of HSP90 chaperone/DNA topoisomerase II/histidine kinase"/>
    <property type="match status" value="1"/>
</dbReference>
<feature type="transmembrane region" description="Helical" evidence="5">
    <location>
        <begin position="164"/>
        <end position="184"/>
    </location>
</feature>
<feature type="transmembrane region" description="Helical" evidence="5">
    <location>
        <begin position="474"/>
        <end position="493"/>
    </location>
</feature>
<evidence type="ECO:0000256" key="4">
    <source>
        <dbReference type="SAM" id="MobiDB-lite"/>
    </source>
</evidence>
<evidence type="ECO:0000313" key="7">
    <source>
        <dbReference type="EMBL" id="MBL3679435.1"/>
    </source>
</evidence>
<dbReference type="InterPro" id="IPR050482">
    <property type="entry name" value="Sensor_HK_TwoCompSys"/>
</dbReference>
<feature type="domain" description="Histidine kinase/HSP90-like ATPase" evidence="6">
    <location>
        <begin position="309"/>
        <end position="391"/>
    </location>
</feature>
<feature type="transmembrane region" description="Helical" evidence="5">
    <location>
        <begin position="415"/>
        <end position="436"/>
    </location>
</feature>
<reference evidence="7 8" key="1">
    <citation type="submission" date="2018-09" db="EMBL/GenBank/DDBJ databases">
        <title>Comparative genomics of Leucobacter spp.</title>
        <authorList>
            <person name="Reis A.C."/>
            <person name="Kolvenbach B.A."/>
            <person name="Corvini P.F.X."/>
            <person name="Nunes O.C."/>
        </authorList>
    </citation>
    <scope>NUCLEOTIDE SEQUENCE [LARGE SCALE GENOMIC DNA]</scope>
    <source>
        <strain evidence="7 8">TAN 31504</strain>
    </source>
</reference>
<dbReference type="Gene3D" id="3.30.565.10">
    <property type="entry name" value="Histidine kinase-like ATPase, C-terminal domain"/>
    <property type="match status" value="1"/>
</dbReference>
<dbReference type="EMBL" id="QYAC01000004">
    <property type="protein sequence ID" value="MBL3679435.1"/>
    <property type="molecule type" value="Genomic_DNA"/>
</dbReference>
<comment type="caution">
    <text evidence="7">The sequence shown here is derived from an EMBL/GenBank/DDBJ whole genome shotgun (WGS) entry which is preliminary data.</text>
</comment>
<evidence type="ECO:0000259" key="6">
    <source>
        <dbReference type="Pfam" id="PF02518"/>
    </source>
</evidence>
<dbReference type="RefSeq" id="WP_202344699.1">
    <property type="nucleotide sequence ID" value="NZ_BAAAPI010000006.1"/>
</dbReference>
<evidence type="ECO:0000256" key="5">
    <source>
        <dbReference type="SAM" id="Phobius"/>
    </source>
</evidence>
<evidence type="ECO:0000256" key="3">
    <source>
        <dbReference type="ARBA" id="ARBA00023012"/>
    </source>
</evidence>
<keyword evidence="5" id="KW-1133">Transmembrane helix</keyword>
<keyword evidence="5" id="KW-0472">Membrane</keyword>
<dbReference type="Proteomes" id="UP001645859">
    <property type="component" value="Unassembled WGS sequence"/>
</dbReference>
<feature type="transmembrane region" description="Helical" evidence="5">
    <location>
        <begin position="548"/>
        <end position="566"/>
    </location>
</feature>
<evidence type="ECO:0000313" key="8">
    <source>
        <dbReference type="Proteomes" id="UP001645859"/>
    </source>
</evidence>
<feature type="transmembrane region" description="Helical" evidence="5">
    <location>
        <begin position="37"/>
        <end position="61"/>
    </location>
</feature>
<feature type="transmembrane region" description="Helical" evidence="5">
    <location>
        <begin position="135"/>
        <end position="152"/>
    </location>
</feature>
<keyword evidence="3" id="KW-0902">Two-component regulatory system</keyword>
<feature type="transmembrane region" description="Helical" evidence="5">
    <location>
        <begin position="107"/>
        <end position="128"/>
    </location>
</feature>
<protein>
    <recommendedName>
        <fullName evidence="6">Histidine kinase/HSP90-like ATPase domain-containing protein</fullName>
    </recommendedName>
</protein>
<feature type="transmembrane region" description="Helical" evidence="5">
    <location>
        <begin position="524"/>
        <end position="542"/>
    </location>
</feature>
<evidence type="ECO:0000256" key="2">
    <source>
        <dbReference type="ARBA" id="ARBA00022777"/>
    </source>
</evidence>
<dbReference type="InterPro" id="IPR003594">
    <property type="entry name" value="HATPase_dom"/>
</dbReference>
<feature type="transmembrane region" description="Helical" evidence="5">
    <location>
        <begin position="442"/>
        <end position="462"/>
    </location>
</feature>
<accession>A0ABS1SFV6</accession>
<dbReference type="CDD" id="cd16917">
    <property type="entry name" value="HATPase_UhpB-NarQ-NarX-like"/>
    <property type="match status" value="1"/>
</dbReference>
<gene>
    <name evidence="7" type="ORF">D3230_09070</name>
</gene>
<proteinExistence type="predicted"/>
<sequence length="762" mass="81174">MNALLAALTRDLRSDAPGWAGTALTDALRTVTLVLIAAWQVVMIGAAVVSLGGAAWPLALLHAALGAAAAQSLTLRRLRRVPVWPLPLIMTALGVLDYVWSGELSSVLVFAACWQINFASCALGLILFRPLVIPLVMLSAAAVSSAVLAFLPEWGPDLPISVPVTQALIILALRTGLPALFGLARQVDVAEFASAGARERAEIVRRAGAQIADDSRVLHDTAINTLGAIANGGAGVAHDAQVRAQCARDAEVLSALQRKRAATEETGLSLRRALTSAFIAVQRVGLTDDEAEALLEHEDPRAVRAFSGAVQEILTNAAKHSGVQLAQVGVFRTPGTLVVDVNDDGVGYEPRAVEIRGLAHSVEARAAEWGFSVEYRAAPGAGTRVRLELPLGSEPASPETPPDSAERVHETTRALVHRAALLWAGGVTLVSVVLSAANDANYRPSTLVMLGVMVGTWFLAQADPARRPHGFRRLVLVLAPTVIFLCAAVTTDFGSTEPIHWQALAPTGPLVLVLSWQDRRATRFAFWVWGAVAGAVMCSGLPETSEAQAIVGVAGVVGLGFGIVWVRFQAAVEQLCIARSSAARKSFWARVEARSARAAQRSYQRWIAVGLGPALRLLRELADGRRDARSSDTRRACSVEERYLRHVIQIGPELVHLGPAVFPALRRAHDQGIALTLRLGDRDAVDHDTAQRIATEITRVLDAASASDHVTASLFPVRDGVQLTLVHDRRDDGVPDPDRPPAPSRNPFTAQFVFAGAALPTD</sequence>
<dbReference type="InterPro" id="IPR036890">
    <property type="entry name" value="HATPase_C_sf"/>
</dbReference>
<dbReference type="PANTHER" id="PTHR24421">
    <property type="entry name" value="NITRATE/NITRITE SENSOR PROTEIN NARX-RELATED"/>
    <property type="match status" value="1"/>
</dbReference>
<dbReference type="Pfam" id="PF02518">
    <property type="entry name" value="HATPase_c"/>
    <property type="match status" value="1"/>
</dbReference>
<keyword evidence="1" id="KW-0808">Transferase</keyword>
<feature type="compositionally biased region" description="Basic and acidic residues" evidence="4">
    <location>
        <begin position="728"/>
        <end position="739"/>
    </location>
</feature>
<keyword evidence="8" id="KW-1185">Reference proteome</keyword>
<keyword evidence="5" id="KW-0812">Transmembrane</keyword>
<evidence type="ECO:0000256" key="1">
    <source>
        <dbReference type="ARBA" id="ARBA00022679"/>
    </source>
</evidence>
<organism evidence="7 8">
    <name type="scientific">Leucobacter chromiireducens subsp. solipictus</name>
    <dbReference type="NCBI Taxonomy" id="398235"/>
    <lineage>
        <taxon>Bacteria</taxon>
        <taxon>Bacillati</taxon>
        <taxon>Actinomycetota</taxon>
        <taxon>Actinomycetes</taxon>
        <taxon>Micrococcales</taxon>
        <taxon>Microbacteriaceae</taxon>
        <taxon>Leucobacter</taxon>
    </lineage>
</organism>